<feature type="region of interest" description="Disordered" evidence="1">
    <location>
        <begin position="74"/>
        <end position="94"/>
    </location>
</feature>
<dbReference type="EMBL" id="SPVH01000002">
    <property type="protein sequence ID" value="TFW14235.1"/>
    <property type="molecule type" value="Genomic_DNA"/>
</dbReference>
<accession>A0A4Y9S2T1</accession>
<organism evidence="2 3">
    <name type="scientific">Brevundimonas intermedia</name>
    <dbReference type="NCBI Taxonomy" id="74315"/>
    <lineage>
        <taxon>Bacteria</taxon>
        <taxon>Pseudomonadati</taxon>
        <taxon>Pseudomonadota</taxon>
        <taxon>Alphaproteobacteria</taxon>
        <taxon>Caulobacterales</taxon>
        <taxon>Caulobacteraceae</taxon>
        <taxon>Brevundimonas</taxon>
    </lineage>
</organism>
<protein>
    <submittedName>
        <fullName evidence="2">Uncharacterized protein</fullName>
    </submittedName>
</protein>
<dbReference type="RefSeq" id="WP_135193623.1">
    <property type="nucleotide sequence ID" value="NZ_SPVH01000002.1"/>
</dbReference>
<dbReference type="Proteomes" id="UP000298216">
    <property type="component" value="Unassembled WGS sequence"/>
</dbReference>
<reference evidence="2 3" key="1">
    <citation type="submission" date="2019-03" db="EMBL/GenBank/DDBJ databases">
        <title>Draft genome of Brevundimonas sp. a heavy metal resistant soil bacteria.</title>
        <authorList>
            <person name="Soto J."/>
        </authorList>
    </citation>
    <scope>NUCLEOTIDE SEQUENCE [LARGE SCALE GENOMIC DNA]</scope>
    <source>
        <strain evidence="2 3">B-10</strain>
    </source>
</reference>
<gene>
    <name evidence="2" type="ORF">EGY25_03285</name>
</gene>
<feature type="compositionally biased region" description="Basic residues" evidence="1">
    <location>
        <begin position="79"/>
        <end position="92"/>
    </location>
</feature>
<evidence type="ECO:0000313" key="3">
    <source>
        <dbReference type="Proteomes" id="UP000298216"/>
    </source>
</evidence>
<evidence type="ECO:0000256" key="1">
    <source>
        <dbReference type="SAM" id="MobiDB-lite"/>
    </source>
</evidence>
<sequence>MAPKLKVFTWSDGFHAFTVATSSRPKALEAWGSKQDLFATGLASQLSGGPDYEIALASPGEVIERGLAVDIGKIEKAKPKSPRRPSKAKRDKIGKLQATLADLDDAHQSAVVDLDARQKALDVERQRIKIEYEQTRKGLTSELKKARA</sequence>
<evidence type="ECO:0000313" key="2">
    <source>
        <dbReference type="EMBL" id="TFW14235.1"/>
    </source>
</evidence>
<proteinExistence type="predicted"/>
<keyword evidence="3" id="KW-1185">Reference proteome</keyword>
<dbReference type="AlphaFoldDB" id="A0A4Y9S2T1"/>
<comment type="caution">
    <text evidence="2">The sequence shown here is derived from an EMBL/GenBank/DDBJ whole genome shotgun (WGS) entry which is preliminary data.</text>
</comment>
<name>A0A4Y9S2T1_9CAUL</name>
<dbReference type="OrthoDB" id="7478510at2"/>